<dbReference type="PANTHER" id="PTHR16797:SF4">
    <property type="entry name" value="40-KDA HUNTINGTIN-ASSOCIATED PROTEIN"/>
    <property type="match status" value="1"/>
</dbReference>
<dbReference type="PANTHER" id="PTHR16797">
    <property type="entry name" value="FACTOR VIII-ASSOCIATED GENE 1"/>
    <property type="match status" value="1"/>
</dbReference>
<dbReference type="Proteomes" id="UP001558652">
    <property type="component" value="Unassembled WGS sequence"/>
</dbReference>
<name>A0ABD0XXK1_9HEMI</name>
<accession>A0ABD0XXK1</accession>
<protein>
    <recommendedName>
        <fullName evidence="3">Factor VIII intron 22 protein</fullName>
    </recommendedName>
</protein>
<reference evidence="1 2" key="1">
    <citation type="submission" date="2024-07" db="EMBL/GenBank/DDBJ databases">
        <title>Chromosome-level genome assembly of the water stick insect Ranatra chinensis (Heteroptera: Nepidae).</title>
        <authorList>
            <person name="Liu X."/>
        </authorList>
    </citation>
    <scope>NUCLEOTIDE SEQUENCE [LARGE SCALE GENOMIC DNA]</scope>
    <source>
        <strain evidence="1">Cailab_2021Rc</strain>
        <tissue evidence="1">Muscle</tissue>
    </source>
</reference>
<keyword evidence="2" id="KW-1185">Reference proteome</keyword>
<proteinExistence type="predicted"/>
<organism evidence="1 2">
    <name type="scientific">Ranatra chinensis</name>
    <dbReference type="NCBI Taxonomy" id="642074"/>
    <lineage>
        <taxon>Eukaryota</taxon>
        <taxon>Metazoa</taxon>
        <taxon>Ecdysozoa</taxon>
        <taxon>Arthropoda</taxon>
        <taxon>Hexapoda</taxon>
        <taxon>Insecta</taxon>
        <taxon>Pterygota</taxon>
        <taxon>Neoptera</taxon>
        <taxon>Paraneoptera</taxon>
        <taxon>Hemiptera</taxon>
        <taxon>Heteroptera</taxon>
        <taxon>Panheteroptera</taxon>
        <taxon>Nepomorpha</taxon>
        <taxon>Nepidae</taxon>
        <taxon>Ranatrinae</taxon>
        <taxon>Ranatra</taxon>
    </lineage>
</organism>
<dbReference type="AlphaFoldDB" id="A0ABD0XXK1"/>
<comment type="caution">
    <text evidence="1">The sequence shown here is derived from an EMBL/GenBank/DDBJ whole genome shotgun (WGS) entry which is preliminary data.</text>
</comment>
<dbReference type="SUPFAM" id="SSF48452">
    <property type="entry name" value="TPR-like"/>
    <property type="match status" value="1"/>
</dbReference>
<dbReference type="EMBL" id="JBFDAA010000018">
    <property type="protein sequence ID" value="KAL1115981.1"/>
    <property type="molecule type" value="Genomic_DNA"/>
</dbReference>
<evidence type="ECO:0000313" key="2">
    <source>
        <dbReference type="Proteomes" id="UP001558652"/>
    </source>
</evidence>
<dbReference type="InterPro" id="IPR011990">
    <property type="entry name" value="TPR-like_helical_dom_sf"/>
</dbReference>
<gene>
    <name evidence="1" type="ORF">AAG570_005476</name>
</gene>
<evidence type="ECO:0008006" key="3">
    <source>
        <dbReference type="Google" id="ProtNLM"/>
    </source>
</evidence>
<dbReference type="Gene3D" id="1.25.40.10">
    <property type="entry name" value="Tetratricopeptide repeat domain"/>
    <property type="match status" value="1"/>
</dbReference>
<dbReference type="InterPro" id="IPR039494">
    <property type="entry name" value="F8A"/>
</dbReference>
<feature type="non-terminal residue" evidence="1">
    <location>
        <position position="1"/>
    </location>
</feature>
<sequence length="282" mass="31093">RKFLRKTNAAEPSDQFAQLACRCERCDLCQYASLSWYAVARCEASLGRAPQQASALASAGRQLLLAEKRAVGGCREQLSAGLSCLREAERLWADDPETGRSLQSAASSAQSASTLSDSIPAYTRAVQALDKSPHNRLHALSRLASVKISLGEYDSALSIFSDIVSTVRSVTAKPFGVYNDTLIRCEISRVLLVLLLRANSQKLSPDLVELVEKYTWIGKTDPDTIILLGEELFLLLQALVMSCQSQDAESAQRLESDLWKHLSAEQKDMLRIILDDLNDMEK</sequence>
<evidence type="ECO:0000313" key="1">
    <source>
        <dbReference type="EMBL" id="KAL1115981.1"/>
    </source>
</evidence>